<accession>A0A834U2S4</accession>
<comment type="caution">
    <text evidence="1">The sequence shown here is derived from an EMBL/GenBank/DDBJ whole genome shotgun (WGS) entry which is preliminary data.</text>
</comment>
<dbReference type="Proteomes" id="UP000634136">
    <property type="component" value="Unassembled WGS sequence"/>
</dbReference>
<gene>
    <name evidence="1" type="ORF">G2W53_013824</name>
</gene>
<dbReference type="AlphaFoldDB" id="A0A834U2S4"/>
<dbReference type="EMBL" id="JAAIUW010000005">
    <property type="protein sequence ID" value="KAF7831491.1"/>
    <property type="molecule type" value="Genomic_DNA"/>
</dbReference>
<reference evidence="1" key="1">
    <citation type="submission" date="2020-09" db="EMBL/GenBank/DDBJ databases">
        <title>Genome-Enabled Discovery of Anthraquinone Biosynthesis in Senna tora.</title>
        <authorList>
            <person name="Kang S.-H."/>
            <person name="Pandey R.P."/>
            <person name="Lee C.-M."/>
            <person name="Sim J.-S."/>
            <person name="Jeong J.-T."/>
            <person name="Choi B.-S."/>
            <person name="Jung M."/>
            <person name="Ginzburg D."/>
            <person name="Zhao K."/>
            <person name="Won S.Y."/>
            <person name="Oh T.-J."/>
            <person name="Yu Y."/>
            <person name="Kim N.-H."/>
            <person name="Lee O.R."/>
            <person name="Lee T.-H."/>
            <person name="Bashyal P."/>
            <person name="Kim T.-S."/>
            <person name="Lee W.-H."/>
            <person name="Kawkins C."/>
            <person name="Kim C.-K."/>
            <person name="Kim J.S."/>
            <person name="Ahn B.O."/>
            <person name="Rhee S.Y."/>
            <person name="Sohng J.K."/>
        </authorList>
    </citation>
    <scope>NUCLEOTIDE SEQUENCE</scope>
    <source>
        <tissue evidence="1">Leaf</tissue>
    </source>
</reference>
<sequence length="27" mass="3196">MVVEVKFKDVTEWNESAPGDVESWREK</sequence>
<keyword evidence="2" id="KW-1185">Reference proteome</keyword>
<evidence type="ECO:0000313" key="2">
    <source>
        <dbReference type="Proteomes" id="UP000634136"/>
    </source>
</evidence>
<proteinExistence type="predicted"/>
<protein>
    <submittedName>
        <fullName evidence="1">Uncharacterized protein</fullName>
    </submittedName>
</protein>
<organism evidence="1 2">
    <name type="scientific">Senna tora</name>
    <dbReference type="NCBI Taxonomy" id="362788"/>
    <lineage>
        <taxon>Eukaryota</taxon>
        <taxon>Viridiplantae</taxon>
        <taxon>Streptophyta</taxon>
        <taxon>Embryophyta</taxon>
        <taxon>Tracheophyta</taxon>
        <taxon>Spermatophyta</taxon>
        <taxon>Magnoliopsida</taxon>
        <taxon>eudicotyledons</taxon>
        <taxon>Gunneridae</taxon>
        <taxon>Pentapetalae</taxon>
        <taxon>rosids</taxon>
        <taxon>fabids</taxon>
        <taxon>Fabales</taxon>
        <taxon>Fabaceae</taxon>
        <taxon>Caesalpinioideae</taxon>
        <taxon>Cassia clade</taxon>
        <taxon>Senna</taxon>
    </lineage>
</organism>
<evidence type="ECO:0000313" key="1">
    <source>
        <dbReference type="EMBL" id="KAF7831491.1"/>
    </source>
</evidence>
<name>A0A834U2S4_9FABA</name>